<evidence type="ECO:0000259" key="1">
    <source>
        <dbReference type="Pfam" id="PF14213"/>
    </source>
</evidence>
<keyword evidence="3" id="KW-1185">Reference proteome</keyword>
<dbReference type="Proteomes" id="UP001198571">
    <property type="component" value="Unassembled WGS sequence"/>
</dbReference>
<dbReference type="EMBL" id="JACDXX010000031">
    <property type="protein sequence ID" value="MCB5412179.1"/>
    <property type="molecule type" value="Genomic_DNA"/>
</dbReference>
<feature type="domain" description="DUF4325" evidence="1">
    <location>
        <begin position="32"/>
        <end position="89"/>
    </location>
</feature>
<accession>A0ABS8CS09</accession>
<organism evidence="2 3">
    <name type="scientific">Pseudogemmobacter faecipullorum</name>
    <dbReference type="NCBI Taxonomy" id="2755041"/>
    <lineage>
        <taxon>Bacteria</taxon>
        <taxon>Pseudomonadati</taxon>
        <taxon>Pseudomonadota</taxon>
        <taxon>Alphaproteobacteria</taxon>
        <taxon>Rhodobacterales</taxon>
        <taxon>Paracoccaceae</taxon>
        <taxon>Pseudogemmobacter</taxon>
    </lineage>
</organism>
<evidence type="ECO:0000313" key="2">
    <source>
        <dbReference type="EMBL" id="MCB5412179.1"/>
    </source>
</evidence>
<comment type="caution">
    <text evidence="2">The sequence shown here is derived from an EMBL/GenBank/DDBJ whole genome shotgun (WGS) entry which is preliminary data.</text>
</comment>
<evidence type="ECO:0000313" key="3">
    <source>
        <dbReference type="Proteomes" id="UP001198571"/>
    </source>
</evidence>
<proteinExistence type="predicted"/>
<dbReference type="RefSeq" id="WP_226937601.1">
    <property type="nucleotide sequence ID" value="NZ_JACDXX010000031.1"/>
</dbReference>
<gene>
    <name evidence="2" type="ORF">H0485_19570</name>
</gene>
<protein>
    <submittedName>
        <fullName evidence="2">STAS-like domain-containing protein</fullName>
    </submittedName>
</protein>
<dbReference type="Pfam" id="PF14213">
    <property type="entry name" value="DUF4325"/>
    <property type="match status" value="1"/>
</dbReference>
<reference evidence="2 3" key="1">
    <citation type="submission" date="2020-07" db="EMBL/GenBank/DDBJ databases">
        <title>Pseudogemmobacter sp. nov., isolated from poultry manure in Taiwan.</title>
        <authorList>
            <person name="Lin S.-Y."/>
            <person name="Tang Y.-S."/>
            <person name="Young C.-C."/>
        </authorList>
    </citation>
    <scope>NUCLEOTIDE SEQUENCE [LARGE SCALE GENOMIC DNA]</scope>
    <source>
        <strain evidence="2 3">CC-YST710</strain>
    </source>
</reference>
<dbReference type="InterPro" id="IPR025474">
    <property type="entry name" value="DUF4325"/>
</dbReference>
<sequence>MNEKFHLTHIHVGRDFHDAPGGRYVEDGPGNATDFRNKFLLPVLTSGGRAEIELDGVPGLPSSFLEEAFGGLVRLGYRADKIRETFSFIVKEPSFKRFPQLIYDHLDRAERLSTH</sequence>
<name>A0ABS8CS09_9RHOB</name>